<feature type="domain" description="OVATE" evidence="8">
    <location>
        <begin position="309"/>
        <end position="368"/>
    </location>
</feature>
<comment type="function">
    <text evidence="6">Transcriptional repressor that regulates multiple aspects of plant growth and development.</text>
</comment>
<name>A0AA38F486_TAXCH</name>
<gene>
    <name evidence="9" type="ORF">KI387_032788</name>
</gene>
<keyword evidence="2 6" id="KW-0678">Repressor</keyword>
<keyword evidence="10" id="KW-1185">Reference proteome</keyword>
<dbReference type="PROSITE" id="PS51754">
    <property type="entry name" value="OVATE"/>
    <property type="match status" value="1"/>
</dbReference>
<evidence type="ECO:0000256" key="5">
    <source>
        <dbReference type="ARBA" id="ARBA00023242"/>
    </source>
</evidence>
<evidence type="ECO:0000256" key="3">
    <source>
        <dbReference type="ARBA" id="ARBA00023015"/>
    </source>
</evidence>
<dbReference type="PANTHER" id="PTHR33057">
    <property type="entry name" value="TRANSCRIPTION REPRESSOR OFP7-RELATED"/>
    <property type="match status" value="1"/>
</dbReference>
<evidence type="ECO:0000313" key="10">
    <source>
        <dbReference type="Proteomes" id="UP000824469"/>
    </source>
</evidence>
<dbReference type="InterPro" id="IPR006458">
    <property type="entry name" value="Ovate_C"/>
</dbReference>
<keyword evidence="3 6" id="KW-0805">Transcription regulation</keyword>
<feature type="non-terminal residue" evidence="9">
    <location>
        <position position="375"/>
    </location>
</feature>
<organism evidence="9 10">
    <name type="scientific">Taxus chinensis</name>
    <name type="common">Chinese yew</name>
    <name type="synonym">Taxus wallichiana var. chinensis</name>
    <dbReference type="NCBI Taxonomy" id="29808"/>
    <lineage>
        <taxon>Eukaryota</taxon>
        <taxon>Viridiplantae</taxon>
        <taxon>Streptophyta</taxon>
        <taxon>Embryophyta</taxon>
        <taxon>Tracheophyta</taxon>
        <taxon>Spermatophyta</taxon>
        <taxon>Pinopsida</taxon>
        <taxon>Pinidae</taxon>
        <taxon>Conifers II</taxon>
        <taxon>Cupressales</taxon>
        <taxon>Taxaceae</taxon>
        <taxon>Taxus</taxon>
    </lineage>
</organism>
<dbReference type="Pfam" id="PF13724">
    <property type="entry name" value="DNA_binding_2"/>
    <property type="match status" value="1"/>
</dbReference>
<dbReference type="Pfam" id="PF04844">
    <property type="entry name" value="Ovate"/>
    <property type="match status" value="1"/>
</dbReference>
<dbReference type="InterPro" id="IPR025830">
    <property type="entry name" value="DNA_bnd_dom_ovate"/>
</dbReference>
<evidence type="ECO:0000313" key="9">
    <source>
        <dbReference type="EMBL" id="KAH9288671.1"/>
    </source>
</evidence>
<dbReference type="GO" id="GO:0045892">
    <property type="term" value="P:negative regulation of DNA-templated transcription"/>
    <property type="evidence" value="ECO:0007669"/>
    <property type="project" value="UniProtKB-UniRule"/>
</dbReference>
<evidence type="ECO:0000259" key="8">
    <source>
        <dbReference type="PROSITE" id="PS51754"/>
    </source>
</evidence>
<sequence>MGNSKFRLSHVMPNVWFYKLTYIGRYRESQKRREDIDRYREYSQKRRPAHSTYGTYRDDTAISFPRNSHHYGRRERVYNHRNSREEAARCRAQPEMVEIESMKQKMSKGKMKSKGGSSLSSTFRGSRIFAGCSCRATVDSVWESRETVRDEFSISDELDEQDHPVCPSRLNKTSYLFGIGKNVGSLDSTTRSRDFQYGIKEENQKESSEKKSVPARKKFNAGQTQLSVASVRNFNPHVARNLGNSRSQIDYKSRTRVLSPNPNGMNYNAKLRSKGTSDQKRSKVADKCHIVTSDKNSVKCGDSGASFTVVKSSFDPQKDFRESMVEMIKENNIRYHRDLQRLLRCYITLNPVKNHDIIVKDFEQIPWAQNCSSLD</sequence>
<evidence type="ECO:0000256" key="7">
    <source>
        <dbReference type="SAM" id="MobiDB-lite"/>
    </source>
</evidence>
<evidence type="ECO:0000256" key="2">
    <source>
        <dbReference type="ARBA" id="ARBA00022491"/>
    </source>
</evidence>
<comment type="caution">
    <text evidence="9">The sequence shown here is derived from an EMBL/GenBank/DDBJ whole genome shotgun (WGS) entry which is preliminary data.</text>
</comment>
<evidence type="ECO:0000256" key="6">
    <source>
        <dbReference type="RuleBase" id="RU367028"/>
    </source>
</evidence>
<dbReference type="GO" id="GO:0005634">
    <property type="term" value="C:nucleus"/>
    <property type="evidence" value="ECO:0007669"/>
    <property type="project" value="UniProtKB-SubCell"/>
</dbReference>
<dbReference type="PANTHER" id="PTHR33057:SF82">
    <property type="entry name" value="TRANSCRIPTION REPRESSOR OFP5"/>
    <property type="match status" value="1"/>
</dbReference>
<dbReference type="Proteomes" id="UP000824469">
    <property type="component" value="Unassembled WGS sequence"/>
</dbReference>
<comment type="subcellular location">
    <subcellularLocation>
        <location evidence="1 6">Nucleus</location>
    </subcellularLocation>
</comment>
<keyword evidence="4 6" id="KW-0804">Transcription</keyword>
<dbReference type="AlphaFoldDB" id="A0AA38F486"/>
<dbReference type="InterPro" id="IPR038933">
    <property type="entry name" value="Ovate"/>
</dbReference>
<protein>
    <recommendedName>
        <fullName evidence="6">Transcription repressor</fullName>
    </recommendedName>
    <alternativeName>
        <fullName evidence="6">Ovate family protein</fullName>
    </alternativeName>
</protein>
<keyword evidence="5 6" id="KW-0539">Nucleus</keyword>
<proteinExistence type="predicted"/>
<dbReference type="EMBL" id="JAHRHJ020003813">
    <property type="protein sequence ID" value="KAH9288671.1"/>
    <property type="molecule type" value="Genomic_DNA"/>
</dbReference>
<dbReference type="GO" id="GO:0003677">
    <property type="term" value="F:DNA binding"/>
    <property type="evidence" value="ECO:0007669"/>
    <property type="project" value="InterPro"/>
</dbReference>
<feature type="region of interest" description="Disordered" evidence="7">
    <location>
        <begin position="37"/>
        <end position="59"/>
    </location>
</feature>
<reference evidence="9 10" key="1">
    <citation type="journal article" date="2021" name="Nat. Plants">
        <title>The Taxus genome provides insights into paclitaxel biosynthesis.</title>
        <authorList>
            <person name="Xiong X."/>
            <person name="Gou J."/>
            <person name="Liao Q."/>
            <person name="Li Y."/>
            <person name="Zhou Q."/>
            <person name="Bi G."/>
            <person name="Li C."/>
            <person name="Du R."/>
            <person name="Wang X."/>
            <person name="Sun T."/>
            <person name="Guo L."/>
            <person name="Liang H."/>
            <person name="Lu P."/>
            <person name="Wu Y."/>
            <person name="Zhang Z."/>
            <person name="Ro D.K."/>
            <person name="Shang Y."/>
            <person name="Huang S."/>
            <person name="Yan J."/>
        </authorList>
    </citation>
    <scope>NUCLEOTIDE SEQUENCE [LARGE SCALE GENOMIC DNA]</scope>
    <source>
        <strain evidence="9">Ta-2019</strain>
    </source>
</reference>
<evidence type="ECO:0000256" key="1">
    <source>
        <dbReference type="ARBA" id="ARBA00004123"/>
    </source>
</evidence>
<evidence type="ECO:0000256" key="4">
    <source>
        <dbReference type="ARBA" id="ARBA00023163"/>
    </source>
</evidence>
<dbReference type="NCBIfam" id="TIGR01568">
    <property type="entry name" value="A_thal_3678"/>
    <property type="match status" value="1"/>
</dbReference>
<accession>A0AA38F486</accession>